<dbReference type="Pfam" id="PF00990">
    <property type="entry name" value="GGDEF"/>
    <property type="match status" value="1"/>
</dbReference>
<dbReference type="CDD" id="cd01949">
    <property type="entry name" value="GGDEF"/>
    <property type="match status" value="1"/>
</dbReference>
<dbReference type="Gene3D" id="3.30.450.20">
    <property type="entry name" value="PAS domain"/>
    <property type="match status" value="1"/>
</dbReference>
<dbReference type="Pfam" id="PF00563">
    <property type="entry name" value="EAL"/>
    <property type="match status" value="1"/>
</dbReference>
<dbReference type="InterPro" id="IPR001633">
    <property type="entry name" value="EAL_dom"/>
</dbReference>
<dbReference type="SUPFAM" id="SSF141868">
    <property type="entry name" value="EAL domain-like"/>
    <property type="match status" value="1"/>
</dbReference>
<dbReference type="EMBL" id="JAJUWU010000010">
    <property type="protein sequence ID" value="MCE7028808.1"/>
    <property type="molecule type" value="Genomic_DNA"/>
</dbReference>
<dbReference type="InterPro" id="IPR005330">
    <property type="entry name" value="MHYT_dom"/>
</dbReference>
<dbReference type="PANTHER" id="PTHR44757">
    <property type="entry name" value="DIGUANYLATE CYCLASE DGCP"/>
    <property type="match status" value="1"/>
</dbReference>
<dbReference type="InterPro" id="IPR052155">
    <property type="entry name" value="Biofilm_reg_signaling"/>
</dbReference>
<gene>
    <name evidence="5" type="ORF">LZD57_07165</name>
    <name evidence="6" type="ORF">LZD57_12480</name>
</gene>
<dbReference type="PROSITE" id="PS50924">
    <property type="entry name" value="MHYT"/>
    <property type="match status" value="1"/>
</dbReference>
<dbReference type="SUPFAM" id="SSF55073">
    <property type="entry name" value="Nucleotide cyclase"/>
    <property type="match status" value="1"/>
</dbReference>
<keyword evidence="1" id="KW-0812">Transmembrane</keyword>
<evidence type="ECO:0000259" key="3">
    <source>
        <dbReference type="PROSITE" id="PS50887"/>
    </source>
</evidence>
<feature type="domain" description="EAL" evidence="2">
    <location>
        <begin position="532"/>
        <end position="785"/>
    </location>
</feature>
<feature type="domain" description="MHYT" evidence="4">
    <location>
        <begin position="12"/>
        <end position="198"/>
    </location>
</feature>
<dbReference type="SMART" id="SM00052">
    <property type="entry name" value="EAL"/>
    <property type="match status" value="1"/>
</dbReference>
<organism evidence="6 7">
    <name type="scientific">Jiella avicenniae</name>
    <dbReference type="NCBI Taxonomy" id="2907202"/>
    <lineage>
        <taxon>Bacteria</taxon>
        <taxon>Pseudomonadati</taxon>
        <taxon>Pseudomonadota</taxon>
        <taxon>Alphaproteobacteria</taxon>
        <taxon>Hyphomicrobiales</taxon>
        <taxon>Aurantimonadaceae</taxon>
        <taxon>Jiella</taxon>
    </lineage>
</organism>
<dbReference type="PROSITE" id="PS50887">
    <property type="entry name" value="GGDEF"/>
    <property type="match status" value="1"/>
</dbReference>
<dbReference type="CDD" id="cd01948">
    <property type="entry name" value="EAL"/>
    <property type="match status" value="1"/>
</dbReference>
<dbReference type="Proteomes" id="UP001139035">
    <property type="component" value="Unassembled WGS sequence"/>
</dbReference>
<dbReference type="SMART" id="SM00267">
    <property type="entry name" value="GGDEF"/>
    <property type="match status" value="1"/>
</dbReference>
<dbReference type="GO" id="GO:0016020">
    <property type="term" value="C:membrane"/>
    <property type="evidence" value="ECO:0007669"/>
    <property type="project" value="UniProtKB-UniRule"/>
</dbReference>
<dbReference type="NCBIfam" id="TIGR00254">
    <property type="entry name" value="GGDEF"/>
    <property type="match status" value="1"/>
</dbReference>
<name>A0A9X1P1J3_9HYPH</name>
<evidence type="ECO:0000313" key="7">
    <source>
        <dbReference type="Proteomes" id="UP001139035"/>
    </source>
</evidence>
<dbReference type="InterPro" id="IPR000160">
    <property type="entry name" value="GGDEF_dom"/>
</dbReference>
<dbReference type="InterPro" id="IPR043128">
    <property type="entry name" value="Rev_trsase/Diguanyl_cyclase"/>
</dbReference>
<dbReference type="InterPro" id="IPR035919">
    <property type="entry name" value="EAL_sf"/>
</dbReference>
<feature type="transmembrane region" description="Helical" evidence="1">
    <location>
        <begin position="116"/>
        <end position="136"/>
    </location>
</feature>
<feature type="transmembrane region" description="Helical" evidence="1">
    <location>
        <begin position="47"/>
        <end position="71"/>
    </location>
</feature>
<keyword evidence="1" id="KW-1133">Transmembrane helix</keyword>
<dbReference type="Gene3D" id="3.30.70.270">
    <property type="match status" value="1"/>
</dbReference>
<dbReference type="PROSITE" id="PS50883">
    <property type="entry name" value="EAL"/>
    <property type="match status" value="1"/>
</dbReference>
<feature type="transmembrane region" description="Helical" evidence="1">
    <location>
        <begin position="142"/>
        <end position="163"/>
    </location>
</feature>
<protein>
    <submittedName>
        <fullName evidence="6">EAL domain-containing protein</fullName>
    </submittedName>
</protein>
<evidence type="ECO:0000313" key="6">
    <source>
        <dbReference type="EMBL" id="MCE7028808.1"/>
    </source>
</evidence>
<dbReference type="Pfam" id="PF03707">
    <property type="entry name" value="MHYT"/>
    <property type="match status" value="2"/>
</dbReference>
<sequence length="796" mass="86055">MRPIITCLTTGHETWLLLLSALVCSIGVYGAFSVARHAGRALGKTRMRLAITGLVAAGCTAWATHMIALLAFRPGMPAGFEPILSGLSLVLGTLGISAGMLIAIGRQSRLRRLTGGFVLGLGVVGLHYVGQTAYVVRGHVSWDAGLVAFSILASLPLFSLSLMCAGERNRKIRPAAAPLLILAIAALHICGMAALQLSYDPRVTLPPRTLEPEFIAPLVAAMSIGLFGVALFALSLTLRAKAKLREDRLRLGELANLALEGLAICENGIALSVNEGLARLAGRRRQDLEGRNFTDILPGVALEDIPEGEEIDGVLAAPGGQSVPVRVLRREFVLGRQTQTVVAFRDQRERLRSEAKIRRLAFTDTLTGLANRERFHGVLEDRVARHRATQAHFALLLFDLDGFKAVNDSLGHSGGDEVLKVVAERLSNCLDEGWESARLSGDEFAVLLPDCADPLRATAIAERAIRAIEEPILLRDQVTHISASAGVKLSDGNSSVEQLLRNADLALYAAKASGRGRARLFTHDLRRAANDRATTAMELQDAFEDGDLELYYQPQVKLRDGSLVGAEALIRWNYPYRGVLSPAAFLPVLEAGPMAIPVGNWILSTACGQAARWRAAGLSDFRIGVNLFAAQLRSPNFVETVKETLAQCGLPPEALELEVTENIILRNEGATISHLDKLRSMGVGIAFDDFGTGYASLTMLKEIAITRLKVDRSFVREIEWSRKDQAIVDAIARMAKGCDLTVIAEGIETEEQADLMRDYAAEGQGYLYGRPMTASAFEEQYALKLLAHDAPKAIAG</sequence>
<dbReference type="InterPro" id="IPR029787">
    <property type="entry name" value="Nucleotide_cyclase"/>
</dbReference>
<dbReference type="RefSeq" id="WP_233718882.1">
    <property type="nucleotide sequence ID" value="NZ_JAJUWU010000006.1"/>
</dbReference>
<evidence type="ECO:0000259" key="4">
    <source>
        <dbReference type="PROSITE" id="PS50924"/>
    </source>
</evidence>
<keyword evidence="7" id="KW-1185">Reference proteome</keyword>
<dbReference type="Gene3D" id="3.20.20.450">
    <property type="entry name" value="EAL domain"/>
    <property type="match status" value="1"/>
</dbReference>
<reference evidence="6" key="1">
    <citation type="submission" date="2022-01" db="EMBL/GenBank/DDBJ databases">
        <title>Jiella avicenniae sp. nov., a novel endophytic bacterium isolated from bark of Avicennia marina.</title>
        <authorList>
            <person name="Tuo L."/>
        </authorList>
    </citation>
    <scope>NUCLEOTIDE SEQUENCE</scope>
    <source>
        <strain evidence="6">CBK1P-4</strain>
    </source>
</reference>
<feature type="transmembrane region" description="Helical" evidence="1">
    <location>
        <begin position="83"/>
        <end position="104"/>
    </location>
</feature>
<dbReference type="SUPFAM" id="SSF55785">
    <property type="entry name" value="PYP-like sensor domain (PAS domain)"/>
    <property type="match status" value="1"/>
</dbReference>
<dbReference type="PANTHER" id="PTHR44757:SF2">
    <property type="entry name" value="BIOFILM ARCHITECTURE MAINTENANCE PROTEIN MBAA"/>
    <property type="match status" value="1"/>
</dbReference>
<feature type="transmembrane region" description="Helical" evidence="1">
    <location>
        <begin position="215"/>
        <end position="238"/>
    </location>
</feature>
<feature type="transmembrane region" description="Helical" evidence="1">
    <location>
        <begin position="15"/>
        <end position="35"/>
    </location>
</feature>
<evidence type="ECO:0000256" key="1">
    <source>
        <dbReference type="PROSITE-ProRule" id="PRU00244"/>
    </source>
</evidence>
<dbReference type="InterPro" id="IPR035965">
    <property type="entry name" value="PAS-like_dom_sf"/>
</dbReference>
<keyword evidence="1" id="KW-0472">Membrane</keyword>
<dbReference type="EMBL" id="JAJUWU010000006">
    <property type="protein sequence ID" value="MCE7027766.1"/>
    <property type="molecule type" value="Genomic_DNA"/>
</dbReference>
<proteinExistence type="predicted"/>
<feature type="domain" description="GGDEF" evidence="3">
    <location>
        <begin position="391"/>
        <end position="523"/>
    </location>
</feature>
<evidence type="ECO:0000259" key="2">
    <source>
        <dbReference type="PROSITE" id="PS50883"/>
    </source>
</evidence>
<comment type="caution">
    <text evidence="6">The sequence shown here is derived from an EMBL/GenBank/DDBJ whole genome shotgun (WGS) entry which is preliminary data.</text>
</comment>
<feature type="transmembrane region" description="Helical" evidence="1">
    <location>
        <begin position="175"/>
        <end position="195"/>
    </location>
</feature>
<accession>A0A9X1P1J3</accession>
<dbReference type="AlphaFoldDB" id="A0A9X1P1J3"/>
<evidence type="ECO:0000313" key="5">
    <source>
        <dbReference type="EMBL" id="MCE7027766.1"/>
    </source>
</evidence>